<evidence type="ECO:0000259" key="3">
    <source>
        <dbReference type="Pfam" id="PF12697"/>
    </source>
</evidence>
<keyword evidence="5" id="KW-1185">Reference proteome</keyword>
<dbReference type="Gene3D" id="3.40.50.1820">
    <property type="entry name" value="alpha/beta hydrolase"/>
    <property type="match status" value="1"/>
</dbReference>
<dbReference type="PANTHER" id="PTHR22946">
    <property type="entry name" value="DIENELACTONE HYDROLASE DOMAIN-CONTAINING PROTEIN-RELATED"/>
    <property type="match status" value="1"/>
</dbReference>
<sequence length="315" mass="33801">MISPESFTRRTVKVTSLVCAHVSLDVWYYQPAGNGPYPVVIAGPGLTVTKDAGLAAFGEHWAQDAGWASLILDYRGFGDSEGEPRNVADFESHLQDYQSVIFWARSRPQDFVADKIVVMGSATSGLQVAELVVNDSALAGGMAHCPMLDAKATITSASPNLRLLFWAGVDYARKTLGLSPIFIRAVGEPGELAFMNSPSSLPGFTSMFAQGSTPFSDAPNLIAPRFVIDALGVRPGLRLKDIRCPMLVVMAEEDDLIPASLTRSIVDNADGRVQLVVVPCGHFEVMKGGKGFEANLTAQVKFLRGLMDIYAASDS</sequence>
<dbReference type="OrthoDB" id="2498029at2759"/>
<protein>
    <submittedName>
        <fullName evidence="4">Alpha/Beta hydrolase protein</fullName>
    </submittedName>
</protein>
<dbReference type="EMBL" id="JABBWD010000097">
    <property type="protein sequence ID" value="KAG1766330.1"/>
    <property type="molecule type" value="Genomic_DNA"/>
</dbReference>
<comment type="similarity">
    <text evidence="2">Belongs to the AB hydrolase superfamily. FUS2 hydrolase family.</text>
</comment>
<evidence type="ECO:0000313" key="4">
    <source>
        <dbReference type="EMBL" id="KAG1766330.1"/>
    </source>
</evidence>
<name>A0A9P6ZHB0_9AGAM</name>
<dbReference type="AlphaFoldDB" id="A0A9P6ZHB0"/>
<keyword evidence="1 4" id="KW-0378">Hydrolase</keyword>
<dbReference type="Proteomes" id="UP000714275">
    <property type="component" value="Unassembled WGS sequence"/>
</dbReference>
<proteinExistence type="inferred from homology"/>
<dbReference type="InterPro" id="IPR050261">
    <property type="entry name" value="FrsA_esterase"/>
</dbReference>
<organism evidence="4 5">
    <name type="scientific">Suillus placidus</name>
    <dbReference type="NCBI Taxonomy" id="48579"/>
    <lineage>
        <taxon>Eukaryota</taxon>
        <taxon>Fungi</taxon>
        <taxon>Dikarya</taxon>
        <taxon>Basidiomycota</taxon>
        <taxon>Agaricomycotina</taxon>
        <taxon>Agaricomycetes</taxon>
        <taxon>Agaricomycetidae</taxon>
        <taxon>Boletales</taxon>
        <taxon>Suillineae</taxon>
        <taxon>Suillaceae</taxon>
        <taxon>Suillus</taxon>
    </lineage>
</organism>
<dbReference type="InterPro" id="IPR000073">
    <property type="entry name" value="AB_hydrolase_1"/>
</dbReference>
<dbReference type="InterPro" id="IPR029058">
    <property type="entry name" value="AB_hydrolase_fold"/>
</dbReference>
<feature type="domain" description="AB hydrolase-1" evidence="3">
    <location>
        <begin position="62"/>
        <end position="283"/>
    </location>
</feature>
<comment type="caution">
    <text evidence="4">The sequence shown here is derived from an EMBL/GenBank/DDBJ whole genome shotgun (WGS) entry which is preliminary data.</text>
</comment>
<gene>
    <name evidence="4" type="ORF">EV702DRAFT_1182342</name>
</gene>
<dbReference type="SUPFAM" id="SSF53474">
    <property type="entry name" value="alpha/beta-Hydrolases"/>
    <property type="match status" value="1"/>
</dbReference>
<dbReference type="Pfam" id="PF12697">
    <property type="entry name" value="Abhydrolase_6"/>
    <property type="match status" value="1"/>
</dbReference>
<evidence type="ECO:0000256" key="2">
    <source>
        <dbReference type="ARBA" id="ARBA00038115"/>
    </source>
</evidence>
<dbReference type="GO" id="GO:0016788">
    <property type="term" value="F:hydrolase activity, acting on ester bonds"/>
    <property type="evidence" value="ECO:0007669"/>
    <property type="project" value="UniProtKB-ARBA"/>
</dbReference>
<evidence type="ECO:0000313" key="5">
    <source>
        <dbReference type="Proteomes" id="UP000714275"/>
    </source>
</evidence>
<evidence type="ECO:0000256" key="1">
    <source>
        <dbReference type="ARBA" id="ARBA00022801"/>
    </source>
</evidence>
<reference evidence="4" key="1">
    <citation type="journal article" date="2020" name="New Phytol.">
        <title>Comparative genomics reveals dynamic genome evolution in host specialist ectomycorrhizal fungi.</title>
        <authorList>
            <person name="Lofgren L.A."/>
            <person name="Nguyen N.H."/>
            <person name="Vilgalys R."/>
            <person name="Ruytinx J."/>
            <person name="Liao H.L."/>
            <person name="Branco S."/>
            <person name="Kuo A."/>
            <person name="LaButti K."/>
            <person name="Lipzen A."/>
            <person name="Andreopoulos W."/>
            <person name="Pangilinan J."/>
            <person name="Riley R."/>
            <person name="Hundley H."/>
            <person name="Na H."/>
            <person name="Barry K."/>
            <person name="Grigoriev I.V."/>
            <person name="Stajich J.E."/>
            <person name="Kennedy P.G."/>
        </authorList>
    </citation>
    <scope>NUCLEOTIDE SEQUENCE</scope>
    <source>
        <strain evidence="4">DOB743</strain>
    </source>
</reference>
<accession>A0A9P6ZHB0</accession>
<dbReference type="PANTHER" id="PTHR22946:SF9">
    <property type="entry name" value="POLYKETIDE TRANSFERASE AF380"/>
    <property type="match status" value="1"/>
</dbReference>